<dbReference type="InterPro" id="IPR022672">
    <property type="entry name" value="Hexokinase_N"/>
</dbReference>
<organism evidence="15 16">
    <name type="scientific">Heterodera schachtii</name>
    <name type="common">Sugarbeet cyst nematode worm</name>
    <name type="synonym">Tylenchus schachtii</name>
    <dbReference type="NCBI Taxonomy" id="97005"/>
    <lineage>
        <taxon>Eukaryota</taxon>
        <taxon>Metazoa</taxon>
        <taxon>Ecdysozoa</taxon>
        <taxon>Nematoda</taxon>
        <taxon>Chromadorea</taxon>
        <taxon>Rhabditida</taxon>
        <taxon>Tylenchina</taxon>
        <taxon>Tylenchomorpha</taxon>
        <taxon>Tylenchoidea</taxon>
        <taxon>Heteroderidae</taxon>
        <taxon>Heteroderinae</taxon>
        <taxon>Heterodera</taxon>
    </lineage>
</organism>
<comment type="pathway">
    <text evidence="1">Carbohydrate degradation; glycolysis; D-glyceraldehyde 3-phosphate and glycerone phosphate from D-glucose: step 1/4.</text>
</comment>
<evidence type="ECO:0000256" key="11">
    <source>
        <dbReference type="ARBA" id="ARBA00048160"/>
    </source>
</evidence>
<dbReference type="InterPro" id="IPR019807">
    <property type="entry name" value="Hexokinase_BS"/>
</dbReference>
<feature type="domain" description="Hexokinase N-terminal" evidence="13">
    <location>
        <begin position="45"/>
        <end position="228"/>
    </location>
</feature>
<evidence type="ECO:0000313" key="16">
    <source>
        <dbReference type="Proteomes" id="UP001620645"/>
    </source>
</evidence>
<dbReference type="PROSITE" id="PS51748">
    <property type="entry name" value="HEXOKINASE_2"/>
    <property type="match status" value="1"/>
</dbReference>
<dbReference type="EMBL" id="JBICCN010000299">
    <property type="protein sequence ID" value="KAL3079954.1"/>
    <property type="molecule type" value="Genomic_DNA"/>
</dbReference>
<evidence type="ECO:0000256" key="10">
    <source>
        <dbReference type="ARBA" id="ARBA00047905"/>
    </source>
</evidence>
<evidence type="ECO:0000256" key="7">
    <source>
        <dbReference type="ARBA" id="ARBA00022840"/>
    </source>
</evidence>
<keyword evidence="5 12" id="KW-0547">Nucleotide-binding</keyword>
<dbReference type="FunFam" id="3.30.420.40:FF:000095">
    <property type="entry name" value="Phosphotransferase"/>
    <property type="match status" value="1"/>
</dbReference>
<evidence type="ECO:0000256" key="1">
    <source>
        <dbReference type="ARBA" id="ARBA00004888"/>
    </source>
</evidence>
<evidence type="ECO:0000259" key="14">
    <source>
        <dbReference type="Pfam" id="PF03727"/>
    </source>
</evidence>
<evidence type="ECO:0000256" key="12">
    <source>
        <dbReference type="RuleBase" id="RU362007"/>
    </source>
</evidence>
<evidence type="ECO:0000313" key="15">
    <source>
        <dbReference type="EMBL" id="KAL3079954.1"/>
    </source>
</evidence>
<evidence type="ECO:0000256" key="8">
    <source>
        <dbReference type="ARBA" id="ARBA00023152"/>
    </source>
</evidence>
<keyword evidence="16" id="KW-1185">Reference proteome</keyword>
<evidence type="ECO:0000256" key="9">
    <source>
        <dbReference type="ARBA" id="ARBA00044613"/>
    </source>
</evidence>
<dbReference type="GO" id="GO:0004396">
    <property type="term" value="F:hexokinase activity"/>
    <property type="evidence" value="ECO:0007669"/>
    <property type="project" value="UniProtKB-UniRule"/>
</dbReference>
<comment type="pathway">
    <text evidence="2">Carbohydrate metabolism; hexose metabolism.</text>
</comment>
<dbReference type="Pfam" id="PF03727">
    <property type="entry name" value="Hexokinase_2"/>
    <property type="match status" value="1"/>
</dbReference>
<accession>A0ABD2III6</accession>
<evidence type="ECO:0000256" key="6">
    <source>
        <dbReference type="ARBA" id="ARBA00022777"/>
    </source>
</evidence>
<dbReference type="PROSITE" id="PS00378">
    <property type="entry name" value="HEXOKINASE_1"/>
    <property type="match status" value="1"/>
</dbReference>
<dbReference type="Proteomes" id="UP001620645">
    <property type="component" value="Unassembled WGS sequence"/>
</dbReference>
<protein>
    <recommendedName>
        <fullName evidence="12">Phosphotransferase</fullName>
        <ecNumber evidence="12">2.7.1.-</ecNumber>
    </recommendedName>
</protein>
<feature type="domain" description="Hexokinase C-terminal" evidence="14">
    <location>
        <begin position="243"/>
        <end position="292"/>
    </location>
</feature>
<dbReference type="Gene3D" id="3.40.367.20">
    <property type="match status" value="1"/>
</dbReference>
<comment type="caution">
    <text evidence="15">The sequence shown here is derived from an EMBL/GenBank/DDBJ whole genome shotgun (WGS) entry which is preliminary data.</text>
</comment>
<evidence type="ECO:0000259" key="13">
    <source>
        <dbReference type="Pfam" id="PF00349"/>
    </source>
</evidence>
<evidence type="ECO:0000256" key="3">
    <source>
        <dbReference type="ARBA" id="ARBA00009225"/>
    </source>
</evidence>
<keyword evidence="6 12" id="KW-0418">Kinase</keyword>
<evidence type="ECO:0000256" key="2">
    <source>
        <dbReference type="ARBA" id="ARBA00005028"/>
    </source>
</evidence>
<evidence type="ECO:0000256" key="4">
    <source>
        <dbReference type="ARBA" id="ARBA00022679"/>
    </source>
</evidence>
<dbReference type="GO" id="GO:0006096">
    <property type="term" value="P:glycolytic process"/>
    <property type="evidence" value="ECO:0007669"/>
    <property type="project" value="UniProtKB-KW"/>
</dbReference>
<dbReference type="SUPFAM" id="SSF53067">
    <property type="entry name" value="Actin-like ATPase domain"/>
    <property type="match status" value="2"/>
</dbReference>
<evidence type="ECO:0000256" key="5">
    <source>
        <dbReference type="ARBA" id="ARBA00022741"/>
    </source>
</evidence>
<dbReference type="InterPro" id="IPR022673">
    <property type="entry name" value="Hexokinase_C"/>
</dbReference>
<dbReference type="AlphaFoldDB" id="A0ABD2III6"/>
<comment type="similarity">
    <text evidence="3 12">Belongs to the hexokinase family.</text>
</comment>
<dbReference type="PANTHER" id="PTHR19443">
    <property type="entry name" value="HEXOKINASE"/>
    <property type="match status" value="1"/>
</dbReference>
<keyword evidence="8 12" id="KW-0324">Glycolysis</keyword>
<keyword evidence="7 12" id="KW-0067">ATP-binding</keyword>
<sequence length="318" mass="35395">MKKSVQQSCPELRKAHSVTHSSNYSLDKVKSLHERSARAMLHSHEVQEICRCLELDDNQLREVMARMELDFKKGLDPLTAPTASVKMLPTYIRAIAVGEERGEFLALDLGGTNFRVLLITLEGDCRSTMQSKIYRVPDHIQKGTGAALFDHIAACLAKFMDEHKLTGRPKLPLGFTFSFPCQQHGLTSARLSNWTKGFKASGVVGEDVVQLLLEACLRRGDVDIDVMARIPHFGAGISDGLPEKICVNTECGGFGDDGALDPFLIVYDRQLDERSINPGRQRFEKTISGMYMAFVSTGSSRSKRSESKQRKGRLIMCK</sequence>
<dbReference type="PRINTS" id="PR00475">
    <property type="entry name" value="HEXOKINASE"/>
</dbReference>
<comment type="catalytic activity">
    <reaction evidence="9">
        <text>a D-hexose + ATP = a D-hexose 6-phosphate + ADP + H(+)</text>
        <dbReference type="Rhea" id="RHEA:22740"/>
        <dbReference type="ChEBI" id="CHEBI:4194"/>
        <dbReference type="ChEBI" id="CHEBI:15378"/>
        <dbReference type="ChEBI" id="CHEBI:30616"/>
        <dbReference type="ChEBI" id="CHEBI:229467"/>
        <dbReference type="ChEBI" id="CHEBI:456216"/>
        <dbReference type="EC" id="2.7.1.1"/>
    </reaction>
    <physiologicalReaction direction="left-to-right" evidence="9">
        <dbReference type="Rhea" id="RHEA:22741"/>
    </physiologicalReaction>
</comment>
<name>A0ABD2III6_HETSC</name>
<dbReference type="Gene3D" id="3.30.420.40">
    <property type="match status" value="1"/>
</dbReference>
<reference evidence="15 16" key="1">
    <citation type="submission" date="2024-10" db="EMBL/GenBank/DDBJ databases">
        <authorList>
            <person name="Kim D."/>
        </authorList>
    </citation>
    <scope>NUCLEOTIDE SEQUENCE [LARGE SCALE GENOMIC DNA]</scope>
    <source>
        <strain evidence="15">Taebaek</strain>
    </source>
</reference>
<comment type="catalytic activity">
    <reaction evidence="11">
        <text>D-glucose + ATP = D-glucose 6-phosphate + ADP + H(+)</text>
        <dbReference type="Rhea" id="RHEA:17825"/>
        <dbReference type="ChEBI" id="CHEBI:4167"/>
        <dbReference type="ChEBI" id="CHEBI:15378"/>
        <dbReference type="ChEBI" id="CHEBI:30616"/>
        <dbReference type="ChEBI" id="CHEBI:61548"/>
        <dbReference type="ChEBI" id="CHEBI:456216"/>
        <dbReference type="EC" id="2.7.1.1"/>
    </reaction>
    <physiologicalReaction direction="left-to-right" evidence="11">
        <dbReference type="Rhea" id="RHEA:17826"/>
    </physiologicalReaction>
</comment>
<dbReference type="EC" id="2.7.1.-" evidence="12"/>
<dbReference type="PANTHER" id="PTHR19443:SF16">
    <property type="entry name" value="HEXOKINASE TYPE 1-RELATED"/>
    <property type="match status" value="1"/>
</dbReference>
<dbReference type="InterPro" id="IPR001312">
    <property type="entry name" value="Hexokinase"/>
</dbReference>
<comment type="catalytic activity">
    <reaction evidence="10">
        <text>D-fructose + ATP = D-fructose 6-phosphate + ADP + H(+)</text>
        <dbReference type="Rhea" id="RHEA:16125"/>
        <dbReference type="ChEBI" id="CHEBI:15378"/>
        <dbReference type="ChEBI" id="CHEBI:30616"/>
        <dbReference type="ChEBI" id="CHEBI:37721"/>
        <dbReference type="ChEBI" id="CHEBI:61527"/>
        <dbReference type="ChEBI" id="CHEBI:456216"/>
        <dbReference type="EC" id="2.7.1.1"/>
    </reaction>
    <physiologicalReaction direction="left-to-right" evidence="10">
        <dbReference type="Rhea" id="RHEA:16126"/>
    </physiologicalReaction>
</comment>
<dbReference type="Pfam" id="PF00349">
    <property type="entry name" value="Hexokinase_1"/>
    <property type="match status" value="1"/>
</dbReference>
<dbReference type="InterPro" id="IPR043129">
    <property type="entry name" value="ATPase_NBD"/>
</dbReference>
<gene>
    <name evidence="15" type="ORF">niasHS_011371</name>
</gene>
<proteinExistence type="inferred from homology"/>
<dbReference type="GO" id="GO:0005524">
    <property type="term" value="F:ATP binding"/>
    <property type="evidence" value="ECO:0007669"/>
    <property type="project" value="UniProtKB-UniRule"/>
</dbReference>
<keyword evidence="4 12" id="KW-0808">Transferase</keyword>